<reference evidence="6 7" key="1">
    <citation type="submission" date="2023-05" db="EMBL/GenBank/DDBJ databases">
        <title>Genome sequence of Pinibacter sp. MAH-24.</title>
        <authorList>
            <person name="Huq M.A."/>
        </authorList>
    </citation>
    <scope>NUCLEOTIDE SEQUENCE [LARGE SCALE GENOMIC DNA]</scope>
    <source>
        <strain evidence="6 7">MAH-24</strain>
    </source>
</reference>
<evidence type="ECO:0000256" key="4">
    <source>
        <dbReference type="SAM" id="SignalP"/>
    </source>
</evidence>
<evidence type="ECO:0000313" key="7">
    <source>
        <dbReference type="Proteomes" id="UP001226434"/>
    </source>
</evidence>
<dbReference type="SUPFAM" id="SSF53300">
    <property type="entry name" value="vWA-like"/>
    <property type="match status" value="1"/>
</dbReference>
<dbReference type="Pfam" id="PF25106">
    <property type="entry name" value="VWA_4"/>
    <property type="match status" value="1"/>
</dbReference>
<accession>A0ABT6RCN7</accession>
<dbReference type="PANTHER" id="PTHR47763">
    <property type="entry name" value="ALPHA-PROTEIN KINASE VWKA"/>
    <property type="match status" value="1"/>
</dbReference>
<dbReference type="PANTHER" id="PTHR47763:SF1">
    <property type="entry name" value="DUF659 DOMAIN-CONTAINING PROTEIN"/>
    <property type="match status" value="1"/>
</dbReference>
<gene>
    <name evidence="6" type="ORF">QJ048_11055</name>
</gene>
<feature type="chain" id="PRO_5046508526" description="VWFA domain-containing protein" evidence="4">
    <location>
        <begin position="21"/>
        <end position="389"/>
    </location>
</feature>
<feature type="signal peptide" evidence="4">
    <location>
        <begin position="1"/>
        <end position="20"/>
    </location>
</feature>
<proteinExistence type="predicted"/>
<comment type="subcellular location">
    <subcellularLocation>
        <location evidence="1">Secreted</location>
    </subcellularLocation>
</comment>
<evidence type="ECO:0000256" key="3">
    <source>
        <dbReference type="ARBA" id="ARBA00022729"/>
    </source>
</evidence>
<feature type="domain" description="VWFA" evidence="5">
    <location>
        <begin position="184"/>
        <end position="383"/>
    </location>
</feature>
<dbReference type="EMBL" id="JASBRG010000006">
    <property type="protein sequence ID" value="MDI3320315.1"/>
    <property type="molecule type" value="Genomic_DNA"/>
</dbReference>
<keyword evidence="2" id="KW-0964">Secreted</keyword>
<keyword evidence="7" id="KW-1185">Reference proteome</keyword>
<organism evidence="6 7">
    <name type="scientific">Pinibacter soli</name>
    <dbReference type="NCBI Taxonomy" id="3044211"/>
    <lineage>
        <taxon>Bacteria</taxon>
        <taxon>Pseudomonadati</taxon>
        <taxon>Bacteroidota</taxon>
        <taxon>Chitinophagia</taxon>
        <taxon>Chitinophagales</taxon>
        <taxon>Chitinophagaceae</taxon>
        <taxon>Pinibacter</taxon>
    </lineage>
</organism>
<keyword evidence="3 4" id="KW-0732">Signal</keyword>
<dbReference type="InterPro" id="IPR056861">
    <property type="entry name" value="HMCN1-like_VWA"/>
</dbReference>
<evidence type="ECO:0000313" key="6">
    <source>
        <dbReference type="EMBL" id="MDI3320315.1"/>
    </source>
</evidence>
<dbReference type="PROSITE" id="PS50234">
    <property type="entry name" value="VWFA"/>
    <property type="match status" value="1"/>
</dbReference>
<sequence>MLKHNLGLLLLFFLVFTSCTKSTTATDATDTYAAGGVSSSATGGGSGSGSQAGVITAGEWNDLDNWKFWDTLIIKEDFKKFPSYWSFYNNNRISVKVSSTDGSPVANAVVKLKRNGGVIFSAKTDNKGTAELWSDLFTESSSATTSGMSIDINNGAFTLASVKTYKDGVNNITISPQAIKNRIEIAFVVDATSSMADELEYLKNELLDVITRAKASNSAAEVFSSAVFYRDRGDDYLTKVSPFTTDANTTINFIKDQHASGGGDFPEAVDAALDKAVNELQWSDDARTRLLFLILDAPPHHEQNVISSVQTSISKAAGKGIKVIPITASGIDKETEFMMRFMAISTNGTYVFVTNDSGIGNTHIAASVGPYTVEYLNDLMVRLINKYAQ</sequence>
<evidence type="ECO:0000259" key="5">
    <source>
        <dbReference type="PROSITE" id="PS50234"/>
    </source>
</evidence>
<dbReference type="SMART" id="SM00327">
    <property type="entry name" value="VWA"/>
    <property type="match status" value="1"/>
</dbReference>
<dbReference type="InterPro" id="IPR002035">
    <property type="entry name" value="VWF_A"/>
</dbReference>
<evidence type="ECO:0000256" key="1">
    <source>
        <dbReference type="ARBA" id="ARBA00004613"/>
    </source>
</evidence>
<comment type="caution">
    <text evidence="6">The sequence shown here is derived from an EMBL/GenBank/DDBJ whole genome shotgun (WGS) entry which is preliminary data.</text>
</comment>
<dbReference type="CDD" id="cd00198">
    <property type="entry name" value="vWFA"/>
    <property type="match status" value="1"/>
</dbReference>
<dbReference type="InterPro" id="IPR052969">
    <property type="entry name" value="Thr-specific_kinase-like"/>
</dbReference>
<dbReference type="InterPro" id="IPR036465">
    <property type="entry name" value="vWFA_dom_sf"/>
</dbReference>
<dbReference type="PROSITE" id="PS51257">
    <property type="entry name" value="PROKAR_LIPOPROTEIN"/>
    <property type="match status" value="1"/>
</dbReference>
<evidence type="ECO:0000256" key="2">
    <source>
        <dbReference type="ARBA" id="ARBA00022525"/>
    </source>
</evidence>
<dbReference type="Proteomes" id="UP001226434">
    <property type="component" value="Unassembled WGS sequence"/>
</dbReference>
<name>A0ABT6RCN7_9BACT</name>
<dbReference type="RefSeq" id="WP_282334412.1">
    <property type="nucleotide sequence ID" value="NZ_JASBRG010000006.1"/>
</dbReference>
<dbReference type="Gene3D" id="3.40.50.410">
    <property type="entry name" value="von Willebrand factor, type A domain"/>
    <property type="match status" value="1"/>
</dbReference>
<protein>
    <recommendedName>
        <fullName evidence="5">VWFA domain-containing protein</fullName>
    </recommendedName>
</protein>